<feature type="domain" description="GH3 middle" evidence="2">
    <location>
        <begin position="354"/>
        <end position="438"/>
    </location>
</feature>
<dbReference type="PANTHER" id="PTHR31901">
    <property type="entry name" value="GH3 DOMAIN-CONTAINING PROTEIN"/>
    <property type="match status" value="1"/>
</dbReference>
<dbReference type="Pfam" id="PF03321">
    <property type="entry name" value="GH3"/>
    <property type="match status" value="1"/>
</dbReference>
<feature type="domain" description="GH3 C-terminal" evidence="3">
    <location>
        <begin position="454"/>
        <end position="572"/>
    </location>
</feature>
<evidence type="ECO:0000313" key="4">
    <source>
        <dbReference type="EMBL" id="CAK9264669.1"/>
    </source>
</evidence>
<dbReference type="InterPro" id="IPR055378">
    <property type="entry name" value="GH3_C"/>
</dbReference>
<organism evidence="4 5">
    <name type="scientific">Sphagnum jensenii</name>
    <dbReference type="NCBI Taxonomy" id="128206"/>
    <lineage>
        <taxon>Eukaryota</taxon>
        <taxon>Viridiplantae</taxon>
        <taxon>Streptophyta</taxon>
        <taxon>Embryophyta</taxon>
        <taxon>Bryophyta</taxon>
        <taxon>Sphagnophytina</taxon>
        <taxon>Sphagnopsida</taxon>
        <taxon>Sphagnales</taxon>
        <taxon>Sphagnaceae</taxon>
        <taxon>Sphagnum</taxon>
    </lineage>
</organism>
<keyword evidence="5" id="KW-1185">Reference proteome</keyword>
<dbReference type="EMBL" id="OZ020112">
    <property type="protein sequence ID" value="CAK9264669.1"/>
    <property type="molecule type" value="Genomic_DNA"/>
</dbReference>
<protein>
    <submittedName>
        <fullName evidence="4">Uncharacterized protein</fullName>
    </submittedName>
</protein>
<comment type="similarity">
    <text evidence="1">Belongs to the IAA-amido conjugating enzyme family.</text>
</comment>
<proteinExistence type="inferred from homology"/>
<accession>A0ABP0WCW2</accession>
<evidence type="ECO:0000259" key="3">
    <source>
        <dbReference type="Pfam" id="PF23572"/>
    </source>
</evidence>
<name>A0ABP0WCW2_9BRYO</name>
<reference evidence="4" key="1">
    <citation type="submission" date="2024-02" db="EMBL/GenBank/DDBJ databases">
        <authorList>
            <consortium name="ELIXIR-Norway"/>
            <consortium name="Elixir Norway"/>
        </authorList>
    </citation>
    <scope>NUCLEOTIDE SEQUENCE</scope>
</reference>
<dbReference type="InterPro" id="IPR004993">
    <property type="entry name" value="GH3"/>
</dbReference>
<dbReference type="Pfam" id="PF23572">
    <property type="entry name" value="GH3_C"/>
    <property type="match status" value="1"/>
</dbReference>
<dbReference type="Proteomes" id="UP001497444">
    <property type="component" value="Chromosome 17"/>
</dbReference>
<dbReference type="Pfam" id="PF23571">
    <property type="entry name" value="GH3_M"/>
    <property type="match status" value="1"/>
</dbReference>
<dbReference type="InterPro" id="IPR055377">
    <property type="entry name" value="GH3_M"/>
</dbReference>
<gene>
    <name evidence="4" type="ORF">CSSPJE1EN1_LOCUS10147</name>
</gene>
<evidence type="ECO:0000256" key="1">
    <source>
        <dbReference type="ARBA" id="ARBA00008068"/>
    </source>
</evidence>
<evidence type="ECO:0000313" key="5">
    <source>
        <dbReference type="Proteomes" id="UP001497444"/>
    </source>
</evidence>
<sequence>MPSRRDTDFTAPDFDPDAFLDLVAADVGLIQRQKLHDILSRNANVEYLQRHGLNGRTDVASFKQCVPVINYQDVETDILRLVNSDTSAPILTAEPIVEFQLSSGTMGGKPKYIPTTARYAEYCLFYQNLVNAMCKKQFKEWRNGKSLDLRSAGKLTDTPSGLKAGSATTNYLKSAMFTDPRIEPDVSCSPIEVYLCDDFNQATYCHLVCSLTEAAEIVKFHSLFAASLVAAVQILQKCWVEMCEDIRSGTPNAKILNPELRRAMEKILKPDPQLAAMIERECSKNDWAGIIPRIWPNTVVITTILSGSMQHYVPILKHFAGNNIALVSLFYGSCECHLLGLNVRLNCPTDQVEYMIWPESAYFEFIPVAAVDSHADNIAPHSTGKKTPQLVDTADVELGKEYEIVITTVCGLYRYRVGDVLKVKGFRKTTPIFEYIGRQNVVLSIASEKTDEAELNSVVHKAARQLEGTGTELAEFSSMPDMLASPAPCYVLFWEITARCNGILDAEVLQKCTNTLDLSFNPRYRRWRNEGQIGPLELRIVKEGAFKQLMDSAVSRGTSSSQYKTPRHVKSPSSALEILDAAVVATFKSHANPMGNVDPPPS</sequence>
<dbReference type="PANTHER" id="PTHR31901:SF48">
    <property type="entry name" value="INDOLE-3-ACETIC ACID-AMIDO SYNTHETASE GH3.10"/>
    <property type="match status" value="1"/>
</dbReference>
<evidence type="ECO:0000259" key="2">
    <source>
        <dbReference type="Pfam" id="PF23571"/>
    </source>
</evidence>